<dbReference type="PROSITE" id="PS00198">
    <property type="entry name" value="4FE4S_FER_1"/>
    <property type="match status" value="1"/>
</dbReference>
<dbReference type="GO" id="GO:0019154">
    <property type="term" value="F:glycolate dehydrogenase activity"/>
    <property type="evidence" value="ECO:0007669"/>
    <property type="project" value="UniProtKB-EC"/>
</dbReference>
<dbReference type="RefSeq" id="WP_119334310.1">
    <property type="nucleotide sequence ID" value="NZ_AP018558.1"/>
</dbReference>
<keyword evidence="4 6" id="KW-0408">Iron</keyword>
<dbReference type="Proteomes" id="UP000262004">
    <property type="component" value="Chromosome"/>
</dbReference>
<dbReference type="EC" id="1.1.99.14" evidence="6"/>
<proteinExistence type="predicted"/>
<dbReference type="Pfam" id="PF02754">
    <property type="entry name" value="CCG"/>
    <property type="match status" value="2"/>
</dbReference>
<comment type="function">
    <text evidence="6">Component of a complex that catalyzes the oxidation of glycolate to glyoxylate.</text>
</comment>
<comment type="catalytic activity">
    <reaction evidence="6">
        <text>(R)-lactate + A = pyruvate + AH2</text>
        <dbReference type="Rhea" id="RHEA:15089"/>
        <dbReference type="ChEBI" id="CHEBI:13193"/>
        <dbReference type="ChEBI" id="CHEBI:15361"/>
        <dbReference type="ChEBI" id="CHEBI:16004"/>
        <dbReference type="ChEBI" id="CHEBI:17499"/>
    </reaction>
</comment>
<feature type="domain" description="4Fe-4S ferredoxin-type" evidence="7">
    <location>
        <begin position="16"/>
        <end position="47"/>
    </location>
</feature>
<accession>A0A2Z6DVJ9</accession>
<dbReference type="InterPro" id="IPR017896">
    <property type="entry name" value="4Fe4S_Fe-S-bd"/>
</dbReference>
<gene>
    <name evidence="8" type="ORF">HPTL_0201</name>
</gene>
<comment type="cofactor">
    <cofactor evidence="6">
        <name>[4Fe-4S] cluster</name>
        <dbReference type="ChEBI" id="CHEBI:49883"/>
    </cofactor>
    <text evidence="6">Binds 2 [4Fe-4S] clusters.</text>
</comment>
<dbReference type="PANTHER" id="PTHR32479">
    <property type="entry name" value="GLYCOLATE OXIDASE IRON-SULFUR SUBUNIT"/>
    <property type="match status" value="1"/>
</dbReference>
<dbReference type="EMBL" id="AP018558">
    <property type="protein sequence ID" value="BBD76471.1"/>
    <property type="molecule type" value="Genomic_DNA"/>
</dbReference>
<evidence type="ECO:0000256" key="5">
    <source>
        <dbReference type="ARBA" id="ARBA00023014"/>
    </source>
</evidence>
<dbReference type="InterPro" id="IPR009051">
    <property type="entry name" value="Helical_ferredxn"/>
</dbReference>
<feature type="domain" description="4Fe-4S ferredoxin-type" evidence="7">
    <location>
        <begin position="66"/>
        <end position="95"/>
    </location>
</feature>
<dbReference type="AlphaFoldDB" id="A0A2Z6DVJ9"/>
<dbReference type="InterPro" id="IPR004017">
    <property type="entry name" value="Cys_rich_dom"/>
</dbReference>
<dbReference type="NCBIfam" id="NF008434">
    <property type="entry name" value="PRK11274.1"/>
    <property type="match status" value="1"/>
</dbReference>
<keyword evidence="9" id="KW-1185">Reference proteome</keyword>
<dbReference type="Pfam" id="PF13183">
    <property type="entry name" value="Fer4_8"/>
    <property type="match status" value="1"/>
</dbReference>
<evidence type="ECO:0000256" key="3">
    <source>
        <dbReference type="ARBA" id="ARBA00022737"/>
    </source>
</evidence>
<name>A0A2Z6DVJ9_HYDTE</name>
<dbReference type="SUPFAM" id="SSF46548">
    <property type="entry name" value="alpha-helical ferredoxin"/>
    <property type="match status" value="1"/>
</dbReference>
<keyword evidence="6" id="KW-0249">Electron transport</keyword>
<dbReference type="InterPro" id="IPR017900">
    <property type="entry name" value="4Fe4S_Fe_S_CS"/>
</dbReference>
<dbReference type="KEGG" id="htl:HPTL_0201"/>
<keyword evidence="3" id="KW-0677">Repeat</keyword>
<evidence type="ECO:0000256" key="1">
    <source>
        <dbReference type="ARBA" id="ARBA00022485"/>
    </source>
</evidence>
<organism evidence="8 9">
    <name type="scientific">Hydrogenophilus thermoluteolus</name>
    <name type="common">Pseudomonas hydrogenothermophila</name>
    <dbReference type="NCBI Taxonomy" id="297"/>
    <lineage>
        <taxon>Bacteria</taxon>
        <taxon>Pseudomonadati</taxon>
        <taxon>Pseudomonadota</taxon>
        <taxon>Hydrogenophilia</taxon>
        <taxon>Hydrogenophilales</taxon>
        <taxon>Hydrogenophilaceae</taxon>
        <taxon>Hydrogenophilus</taxon>
    </lineage>
</organism>
<protein>
    <recommendedName>
        <fullName evidence="6">Glycolate oxidase iron-sulfur subunit</fullName>
        <ecNumber evidence="6">1.1.99.14</ecNumber>
    </recommendedName>
</protein>
<dbReference type="GO" id="GO:0046872">
    <property type="term" value="F:metal ion binding"/>
    <property type="evidence" value="ECO:0007669"/>
    <property type="project" value="UniProtKB-UniRule"/>
</dbReference>
<dbReference type="PANTHER" id="PTHR32479:SF17">
    <property type="entry name" value="GLYCOLATE OXIDASE IRON-SULFUR SUBUNIT"/>
    <property type="match status" value="1"/>
</dbReference>
<keyword evidence="2 6" id="KW-0479">Metal-binding</keyword>
<evidence type="ECO:0000256" key="2">
    <source>
        <dbReference type="ARBA" id="ARBA00022723"/>
    </source>
</evidence>
<reference evidence="8 9" key="1">
    <citation type="submission" date="2018-04" db="EMBL/GenBank/DDBJ databases">
        <title>Complete genome sequence of Hydrogenophilus thermoluteolus TH-1.</title>
        <authorList>
            <person name="Arai H."/>
        </authorList>
    </citation>
    <scope>NUCLEOTIDE SEQUENCE [LARGE SCALE GENOMIC DNA]</scope>
    <source>
        <strain evidence="8 9">TH-1</strain>
    </source>
</reference>
<dbReference type="InterPro" id="IPR012257">
    <property type="entry name" value="Glc_ox_4Fe-4S"/>
</dbReference>
<keyword evidence="5 6" id="KW-0411">Iron-sulfur</keyword>
<sequence>MQTHLAPFAQALPEAAEAEAILRKCVHCGFCTATCPTYQLLGDELDGPRGRIYQIKMVLEGAPATRTIQHHLDRCLTCRSCETTCPSGVTYHRLLDIGRAVVDAQVPRPKGEAWVRKALAWGLTNRPLFTAALRVGQAVRPLLPKTLAQQVPPKEAPGPWPVRDHPRRMWVVTGCVQPALKPGINAATARLFDALGITLTPAPDAGCCGAVEHHLGENEKALARARRHIDWWWPKLHSGEIEGVVVTASGCGAHVRDYAALLAHDPAYAEKARFVVERVWDPSEVVARFEADLLARLGSVPPGSRGVVAFHAPCTLQHGLKVRGVVERLLTQAGWVVPPVRDAHLCCGSAGTYSLLQREISAALKANKLEALAETRGQVIATANIGCLVHLQSGTALPVKHWVELLAEALPSAA</sequence>
<dbReference type="OrthoDB" id="9765258at2"/>
<dbReference type="GO" id="GO:0051539">
    <property type="term" value="F:4 iron, 4 sulfur cluster binding"/>
    <property type="evidence" value="ECO:0007669"/>
    <property type="project" value="UniProtKB-UniRule"/>
</dbReference>
<dbReference type="PROSITE" id="PS51379">
    <property type="entry name" value="4FE4S_FER_2"/>
    <property type="match status" value="2"/>
</dbReference>
<dbReference type="PIRSF" id="PIRSF000139">
    <property type="entry name" value="Glc_ox_4Fe-4S"/>
    <property type="match status" value="1"/>
</dbReference>
<comment type="catalytic activity">
    <reaction evidence="6">
        <text>glycolate + A = glyoxylate + AH2</text>
        <dbReference type="Rhea" id="RHEA:21264"/>
        <dbReference type="ChEBI" id="CHEBI:13193"/>
        <dbReference type="ChEBI" id="CHEBI:17499"/>
        <dbReference type="ChEBI" id="CHEBI:29805"/>
        <dbReference type="ChEBI" id="CHEBI:36655"/>
        <dbReference type="EC" id="1.1.99.14"/>
    </reaction>
</comment>
<keyword evidence="1 6" id="KW-0004">4Fe-4S</keyword>
<evidence type="ECO:0000313" key="9">
    <source>
        <dbReference type="Proteomes" id="UP000262004"/>
    </source>
</evidence>
<evidence type="ECO:0000256" key="4">
    <source>
        <dbReference type="ARBA" id="ARBA00023004"/>
    </source>
</evidence>
<dbReference type="Gene3D" id="1.10.1060.10">
    <property type="entry name" value="Alpha-helical ferredoxin"/>
    <property type="match status" value="1"/>
</dbReference>
<evidence type="ECO:0000259" key="7">
    <source>
        <dbReference type="PROSITE" id="PS51379"/>
    </source>
</evidence>
<keyword evidence="6" id="KW-0813">Transport</keyword>
<evidence type="ECO:0000256" key="6">
    <source>
        <dbReference type="PIRNR" id="PIRNR000139"/>
    </source>
</evidence>
<evidence type="ECO:0000313" key="8">
    <source>
        <dbReference type="EMBL" id="BBD76471.1"/>
    </source>
</evidence>